<keyword evidence="6" id="KW-1185">Reference proteome</keyword>
<keyword evidence="2" id="KW-0675">Receptor</keyword>
<dbReference type="PANTHER" id="PTHR11309:SF35">
    <property type="entry name" value="PROTEIN SMOOTHENED"/>
    <property type="match status" value="1"/>
</dbReference>
<evidence type="ECO:0000256" key="2">
    <source>
        <dbReference type="ARBA" id="ARBA00023170"/>
    </source>
</evidence>
<evidence type="ECO:0000256" key="1">
    <source>
        <dbReference type="ARBA" id="ARBA00022473"/>
    </source>
</evidence>
<organism evidence="5 6">
    <name type="scientific">Diploptera punctata</name>
    <name type="common">Pacific beetle cockroach</name>
    <dbReference type="NCBI Taxonomy" id="6984"/>
    <lineage>
        <taxon>Eukaryota</taxon>
        <taxon>Metazoa</taxon>
        <taxon>Ecdysozoa</taxon>
        <taxon>Arthropoda</taxon>
        <taxon>Hexapoda</taxon>
        <taxon>Insecta</taxon>
        <taxon>Pterygota</taxon>
        <taxon>Neoptera</taxon>
        <taxon>Polyneoptera</taxon>
        <taxon>Dictyoptera</taxon>
        <taxon>Blattodea</taxon>
        <taxon>Blaberoidea</taxon>
        <taxon>Blaberidae</taxon>
        <taxon>Diplopterinae</taxon>
        <taxon>Diploptera</taxon>
    </lineage>
</organism>
<feature type="domain" description="Frizzled/Smoothened 7TM" evidence="4">
    <location>
        <begin position="77"/>
        <end position="163"/>
    </location>
</feature>
<dbReference type="AlphaFoldDB" id="A0AAD8A6I8"/>
<sequence length="163" mass="18630">MCKMTIGPCRILELEHYWPSFFHCDDQEKFPPMCKNDVRELKFNTTGGQCLSPLVPTENTYAFYDGVEGCGVQCENPMLTQDEHRQIHQLVAWGGTVCLLLNLFTVVTFFIDWRSGNKYPALIIFYINCCFLVSCIGWLAQFIPGAREGIVCRKDGTLRMSEP</sequence>
<evidence type="ECO:0000256" key="3">
    <source>
        <dbReference type="SAM" id="Phobius"/>
    </source>
</evidence>
<proteinExistence type="predicted"/>
<feature type="transmembrane region" description="Helical" evidence="3">
    <location>
        <begin position="123"/>
        <end position="143"/>
    </location>
</feature>
<evidence type="ECO:0000313" key="5">
    <source>
        <dbReference type="EMBL" id="KAJ9592921.1"/>
    </source>
</evidence>
<reference evidence="5" key="2">
    <citation type="submission" date="2023-05" db="EMBL/GenBank/DDBJ databases">
        <authorList>
            <person name="Fouks B."/>
        </authorList>
    </citation>
    <scope>NUCLEOTIDE SEQUENCE</scope>
    <source>
        <strain evidence="5">Stay&amp;Tobe</strain>
        <tissue evidence="5">Testes</tissue>
    </source>
</reference>
<dbReference type="EMBL" id="JASPKZ010003797">
    <property type="protein sequence ID" value="KAJ9592921.1"/>
    <property type="molecule type" value="Genomic_DNA"/>
</dbReference>
<dbReference type="GO" id="GO:0007224">
    <property type="term" value="P:smoothened signaling pathway"/>
    <property type="evidence" value="ECO:0007669"/>
    <property type="project" value="TreeGrafter"/>
</dbReference>
<protein>
    <recommendedName>
        <fullName evidence="4">Frizzled/Smoothened 7TM domain-containing protein</fullName>
    </recommendedName>
</protein>
<accession>A0AAD8A6I8</accession>
<evidence type="ECO:0000313" key="6">
    <source>
        <dbReference type="Proteomes" id="UP001233999"/>
    </source>
</evidence>
<dbReference type="Pfam" id="PF01534">
    <property type="entry name" value="Frizzled"/>
    <property type="match status" value="1"/>
</dbReference>
<keyword evidence="1" id="KW-0217">Developmental protein</keyword>
<dbReference type="GO" id="GO:0007417">
    <property type="term" value="P:central nervous system development"/>
    <property type="evidence" value="ECO:0007669"/>
    <property type="project" value="TreeGrafter"/>
</dbReference>
<evidence type="ECO:0000259" key="4">
    <source>
        <dbReference type="SMART" id="SM01330"/>
    </source>
</evidence>
<keyword evidence="3" id="KW-0472">Membrane</keyword>
<dbReference type="Proteomes" id="UP001233999">
    <property type="component" value="Unassembled WGS sequence"/>
</dbReference>
<gene>
    <name evidence="5" type="ORF">L9F63_015426</name>
</gene>
<dbReference type="GO" id="GO:0005929">
    <property type="term" value="C:cilium"/>
    <property type="evidence" value="ECO:0007669"/>
    <property type="project" value="TreeGrafter"/>
</dbReference>
<feature type="transmembrane region" description="Helical" evidence="3">
    <location>
        <begin position="90"/>
        <end position="111"/>
    </location>
</feature>
<dbReference type="PRINTS" id="PR00489">
    <property type="entry name" value="FRIZZLED"/>
</dbReference>
<name>A0AAD8A6I8_DIPPU</name>
<dbReference type="GO" id="GO:0030425">
    <property type="term" value="C:dendrite"/>
    <property type="evidence" value="ECO:0007669"/>
    <property type="project" value="TreeGrafter"/>
</dbReference>
<dbReference type="Gene3D" id="1.10.2000.10">
    <property type="entry name" value="Frizzled cysteine-rich domain"/>
    <property type="match status" value="1"/>
</dbReference>
<dbReference type="InterPro" id="IPR000539">
    <property type="entry name" value="Frizzled/Smoothened_7TM"/>
</dbReference>
<dbReference type="Gene3D" id="1.20.1070.10">
    <property type="entry name" value="Rhodopsin 7-helix transmembrane proteins"/>
    <property type="match status" value="1"/>
</dbReference>
<dbReference type="GO" id="GO:0005886">
    <property type="term" value="C:plasma membrane"/>
    <property type="evidence" value="ECO:0007669"/>
    <property type="project" value="TreeGrafter"/>
</dbReference>
<dbReference type="GO" id="GO:0005113">
    <property type="term" value="F:patched binding"/>
    <property type="evidence" value="ECO:0007669"/>
    <property type="project" value="TreeGrafter"/>
</dbReference>
<comment type="caution">
    <text evidence="5">The sequence shown here is derived from an EMBL/GenBank/DDBJ whole genome shotgun (WGS) entry which is preliminary data.</text>
</comment>
<dbReference type="GO" id="GO:0071679">
    <property type="term" value="P:commissural neuron axon guidance"/>
    <property type="evidence" value="ECO:0007669"/>
    <property type="project" value="TreeGrafter"/>
</dbReference>
<feature type="non-terminal residue" evidence="5">
    <location>
        <position position="1"/>
    </location>
</feature>
<keyword evidence="3" id="KW-0812">Transmembrane</keyword>
<dbReference type="InterPro" id="IPR036790">
    <property type="entry name" value="Frizzled_dom_sf"/>
</dbReference>
<dbReference type="PANTHER" id="PTHR11309">
    <property type="entry name" value="FRIZZLED"/>
    <property type="match status" value="1"/>
</dbReference>
<keyword evidence="3" id="KW-1133">Transmembrane helix</keyword>
<dbReference type="GO" id="GO:0007389">
    <property type="term" value="P:pattern specification process"/>
    <property type="evidence" value="ECO:0007669"/>
    <property type="project" value="TreeGrafter"/>
</dbReference>
<dbReference type="InterPro" id="IPR015526">
    <property type="entry name" value="Frizzled/SFRP"/>
</dbReference>
<reference evidence="5" key="1">
    <citation type="journal article" date="2023" name="IScience">
        <title>Live-bearing cockroach genome reveals convergent evolutionary mechanisms linked to viviparity in insects and beyond.</title>
        <authorList>
            <person name="Fouks B."/>
            <person name="Harrison M.C."/>
            <person name="Mikhailova A.A."/>
            <person name="Marchal E."/>
            <person name="English S."/>
            <person name="Carruthers M."/>
            <person name="Jennings E.C."/>
            <person name="Chiamaka E.L."/>
            <person name="Frigard R.A."/>
            <person name="Pippel M."/>
            <person name="Attardo G.M."/>
            <person name="Benoit J.B."/>
            <person name="Bornberg-Bauer E."/>
            <person name="Tobe S.S."/>
        </authorList>
    </citation>
    <scope>NUCLEOTIDE SEQUENCE</scope>
    <source>
        <strain evidence="5">Stay&amp;Tobe</strain>
    </source>
</reference>
<dbReference type="SMART" id="SM01330">
    <property type="entry name" value="Frizzled"/>
    <property type="match status" value="1"/>
</dbReference>